<dbReference type="InterPro" id="IPR023415">
    <property type="entry name" value="LDLR_class-A_CS"/>
</dbReference>
<evidence type="ECO:0000256" key="2">
    <source>
        <dbReference type="ARBA" id="ARBA00007200"/>
    </source>
</evidence>
<dbReference type="PROSITE" id="PS01186">
    <property type="entry name" value="EGF_2"/>
    <property type="match status" value="1"/>
</dbReference>
<gene>
    <name evidence="13" type="ORF">BJG266_LOCUS30109</name>
    <name evidence="14" type="ORF">QVE165_LOCUS46947</name>
</gene>
<organism evidence="14 15">
    <name type="scientific">Adineta steineri</name>
    <dbReference type="NCBI Taxonomy" id="433720"/>
    <lineage>
        <taxon>Eukaryota</taxon>
        <taxon>Metazoa</taxon>
        <taxon>Spiralia</taxon>
        <taxon>Gnathifera</taxon>
        <taxon>Rotifera</taxon>
        <taxon>Eurotatoria</taxon>
        <taxon>Bdelloidea</taxon>
        <taxon>Adinetida</taxon>
        <taxon>Adinetidae</taxon>
        <taxon>Adineta</taxon>
    </lineage>
</organism>
<dbReference type="CDD" id="cd00112">
    <property type="entry name" value="LDLa"/>
    <property type="match status" value="4"/>
</dbReference>
<comment type="caution">
    <text evidence="14">The sequence shown here is derived from an EMBL/GenBank/DDBJ whole genome shotgun (WGS) entry which is preliminary data.</text>
</comment>
<dbReference type="SMART" id="SM00192">
    <property type="entry name" value="LDLa"/>
    <property type="match status" value="6"/>
</dbReference>
<dbReference type="PROSITE" id="PS01209">
    <property type="entry name" value="LDLRA_1"/>
    <property type="match status" value="2"/>
</dbReference>
<evidence type="ECO:0000256" key="8">
    <source>
        <dbReference type="PIRSR" id="PIRSR603915-2"/>
    </source>
</evidence>
<evidence type="ECO:0000259" key="12">
    <source>
        <dbReference type="PROSITE" id="PS50026"/>
    </source>
</evidence>
<evidence type="ECO:0000256" key="6">
    <source>
        <dbReference type="ARBA" id="ARBA00023157"/>
    </source>
</evidence>
<keyword evidence="9" id="KW-0245">EGF-like domain</keyword>
<evidence type="ECO:0000256" key="3">
    <source>
        <dbReference type="ARBA" id="ARBA00022692"/>
    </source>
</evidence>
<feature type="domain" description="EGF-like" evidence="12">
    <location>
        <begin position="1606"/>
        <end position="1643"/>
    </location>
</feature>
<feature type="transmembrane region" description="Helical" evidence="11">
    <location>
        <begin position="551"/>
        <end position="569"/>
    </location>
</feature>
<accession>A0A815WIH1</accession>
<dbReference type="EMBL" id="CAJNOI010000375">
    <property type="protein sequence ID" value="CAF1260753.1"/>
    <property type="molecule type" value="Genomic_DNA"/>
</dbReference>
<feature type="transmembrane region" description="Helical" evidence="11">
    <location>
        <begin position="736"/>
        <end position="761"/>
    </location>
</feature>
<reference evidence="14" key="1">
    <citation type="submission" date="2021-02" db="EMBL/GenBank/DDBJ databases">
        <authorList>
            <person name="Nowell W R."/>
        </authorList>
    </citation>
    <scope>NUCLEOTIDE SEQUENCE</scope>
</reference>
<keyword evidence="15" id="KW-1185">Reference proteome</keyword>
<feature type="disulfide bond" evidence="8">
    <location>
        <begin position="404"/>
        <end position="414"/>
    </location>
</feature>
<proteinExistence type="inferred from homology"/>
<feature type="transmembrane region" description="Helical" evidence="11">
    <location>
        <begin position="158"/>
        <end position="183"/>
    </location>
</feature>
<dbReference type="Pfam" id="PF20519">
    <property type="entry name" value="Polycystin_dom"/>
    <property type="match status" value="1"/>
</dbReference>
<dbReference type="Proteomes" id="UP000663877">
    <property type="component" value="Unassembled WGS sequence"/>
</dbReference>
<evidence type="ECO:0000256" key="5">
    <source>
        <dbReference type="ARBA" id="ARBA00023136"/>
    </source>
</evidence>
<feature type="disulfide bond" evidence="10">
    <location>
        <begin position="891"/>
        <end position="903"/>
    </location>
</feature>
<feature type="transmembrane region" description="Helical" evidence="11">
    <location>
        <begin position="195"/>
        <end position="226"/>
    </location>
</feature>
<dbReference type="GO" id="GO:0016020">
    <property type="term" value="C:membrane"/>
    <property type="evidence" value="ECO:0007669"/>
    <property type="project" value="UniProtKB-SubCell"/>
</dbReference>
<dbReference type="InterPro" id="IPR000742">
    <property type="entry name" value="EGF"/>
</dbReference>
<dbReference type="PRINTS" id="PR01433">
    <property type="entry name" value="POLYCYSTIN2"/>
</dbReference>
<feature type="disulfide bond" evidence="10">
    <location>
        <begin position="841"/>
        <end position="859"/>
    </location>
</feature>
<dbReference type="InterPro" id="IPR003915">
    <property type="entry name" value="PKD_2"/>
</dbReference>
<feature type="transmembrane region" description="Helical" evidence="11">
    <location>
        <begin position="581"/>
        <end position="606"/>
    </location>
</feature>
<dbReference type="OrthoDB" id="444119at2759"/>
<keyword evidence="4 11" id="KW-1133">Transmembrane helix</keyword>
<feature type="transmembrane region" description="Helical" evidence="11">
    <location>
        <begin position="638"/>
        <end position="658"/>
    </location>
</feature>
<dbReference type="PROSITE" id="PS50026">
    <property type="entry name" value="EGF_3"/>
    <property type="match status" value="1"/>
</dbReference>
<dbReference type="PROSITE" id="PS50068">
    <property type="entry name" value="LDLRA_2"/>
    <property type="match status" value="4"/>
</dbReference>
<dbReference type="InterPro" id="IPR002172">
    <property type="entry name" value="LDrepeatLR_classA_rpt"/>
</dbReference>
<evidence type="ECO:0000313" key="14">
    <source>
        <dbReference type="EMBL" id="CAF1549344.1"/>
    </source>
</evidence>
<dbReference type="InterPro" id="IPR036055">
    <property type="entry name" value="LDL_receptor-like_sf"/>
</dbReference>
<evidence type="ECO:0000256" key="4">
    <source>
        <dbReference type="ARBA" id="ARBA00022989"/>
    </source>
</evidence>
<dbReference type="GO" id="GO:0005262">
    <property type="term" value="F:calcium channel activity"/>
    <property type="evidence" value="ECO:0007669"/>
    <property type="project" value="TreeGrafter"/>
</dbReference>
<keyword evidence="5 11" id="KW-0472">Membrane</keyword>
<dbReference type="Gene3D" id="4.10.400.10">
    <property type="entry name" value="Low-density Lipoprotein Receptor"/>
    <property type="match status" value="4"/>
</dbReference>
<feature type="transmembrane region" description="Helical" evidence="11">
    <location>
        <begin position="99"/>
        <end position="120"/>
    </location>
</feature>
<dbReference type="GO" id="GO:0005509">
    <property type="term" value="F:calcium ion binding"/>
    <property type="evidence" value="ECO:0007669"/>
    <property type="project" value="InterPro"/>
</dbReference>
<evidence type="ECO:0000313" key="15">
    <source>
        <dbReference type="Proteomes" id="UP000663832"/>
    </source>
</evidence>
<sequence length="1889" mass="220580">MERILPAASEIEKHEFSYLLTKRTYHSISDSHLWFSIFSRPPSNRFTRVQRCTCCFTLFYVSMFLNIMYYDLSNQAKSNNSTNSASLSVGSLQINSQQIIIGIIVDFFAFIPSLLIVQLFRRLRSRQKQLSPLQQALHKIKPHLQSQKKNNQKSSLTFPWWCIFIAYGLCAVLVGLSILFIIARGIEFGDEKIEQWLISIVTGFLSSIFFSQPIKILSLAILFACFCRRSNDDYEANEFLDNNQVDLNNDEEYLHSIKKRSLFTYRAPVRANRLNESEVIYARDRRLQEIYMWSIIREIVRYLWFFSLLSILTYTHRDLNSFNQVDHLQKYFLNSRQINSDYTTVSTIDDYWNWLENSFVENIRAQQWYNGEPPKNLSGFINDKTNRFIGWATMRQLRVKSQLCLANNEIILTCQYDYSLSNEDKHSYQPGWLNETIETYSSSISQSFQYKSSKDLDTYTYVGDYGSYEGGGYVYEFRGRLVDLQTNVSQLYQLGWIDDKTRAVIIQLTLYNPNVQLFTSVTFLAEFLSSSRVYPTARFEPFNFYAFTSKFQLIVIILYMSMMIYHMWIEIRLLFELKRKYFYRFWSYIEVGIIVCAWTTVGIYIWRYHQCERIGQLFKETNGYIYINLQFASYVNDILTILLGFSCFFGTIKSIKLLRFNQRLCLFIETLKYAKTDLIPFSMMFSIIFIAFLSLFYLLFSGKISSCSSLLDTARMLFEITLMKFDAHELSEASAFLGPFCFSLFIILVIFICMSMFLSIINDSFRLAREHADPHNQQIFAFILKKFQRWTGFKKITDEEIQEERDTIMRSEYFHPIENFPERIDQLLDAINRCESDEFQCRNRMCIPVEFVFDATPDCMDLSDEQALDELFKKYQNCAIQSTLECDDRLCHKDQFSCGNGECIPWSAIVNDQKDCGNYRDTGYICETSSLLLASHVEWTGICKQTMELAPPLKNSSDCRQTLGHLLQTHPSQQFRDLAIINLRTRCENLILYVEQNAFFPGLKIVYNRSRIEIFIGNRSNLQKPIPKTPDLYYFTGVIVCNGISLNIAEKIRFSYQDLQQLASYPFFPLFHLLCQKIINQSLGNMKTENNLDSSISTSFYRCKNTSDRVSLRRINDGYIDCLYGDDERNPHYPMTQLFRYQCQTVTSPSQYVSYTKLGDGVVDCTDGSDEVSNEIRWSTFKCDVNDNYACWVFQGDQFGENRLKDARLHFHRYCDSIWDTIDGQDEKNCSYWICDPGLYKCNITGQCIERKYFCDGEFDCDDGEDEINCSLPWVPWNLEAKCNKSTEFFCITDDYVKNQSLNRSCIHRSRVGDGHIDCIGARDERNVASCPDHRIVGDRFLCDKGKKCIDYMAICNGIKDCVDETDESICYWNNGSCPVGQFSCADQKDCKSTRCRGQIACIDKSHRFWCPNSNSENYVYRSSKYRSVIDNKKRCYNQLKSNTKLAIPSSFSNQQVKALAHRNFYCNRGFYLHVVASSEFFCFCPPTFYGDRCQYNNRRVGFRFRFDRGQRSDLPFILNVLVTLVLNGSTVVDHQFFLDAAKEHSSKFITYLIYPHPKPSGTYSVRIETYHSTELIHFWEYPVSPLDFLPVLLITKVLRFPARSFPWLCSHNYCENNGICHQREDNRFLCICAYGWKGKLCEMRTEYIHCASHSLARTEAICVCPKGYLEPYCYVQNLKCQQHNCELNETCIPRSNLPIYGYTCICNTSNCNVNRPVISVQRQEPNQSPFLLQLLQLAGDYPKIRQQILIQPLTSFPLIQTIKIRDGRYVIGEQPEIGLLFIFEPNAYSIETTLYLLFINCSSTMRNFSVDLDQQLSKCHVLPENQRQAVTLFGNFCQNFTYGTCFISDGYLCYCGYPNKNHSNCLSYQRRYTFELRIYHSIQISQSS</sequence>
<keyword evidence="7" id="KW-0325">Glycoprotein</keyword>
<keyword evidence="6 9" id="KW-1015">Disulfide bond</keyword>
<comment type="caution">
    <text evidence="9">Lacks conserved residue(s) required for the propagation of feature annotation.</text>
</comment>
<evidence type="ECO:0000256" key="1">
    <source>
        <dbReference type="ARBA" id="ARBA00004141"/>
    </source>
</evidence>
<feature type="disulfide bond" evidence="9">
    <location>
        <begin position="1633"/>
        <end position="1642"/>
    </location>
</feature>
<feature type="transmembrane region" description="Helical" evidence="11">
    <location>
        <begin position="49"/>
        <end position="70"/>
    </location>
</feature>
<dbReference type="Pfam" id="PF00057">
    <property type="entry name" value="Ldl_recept_a"/>
    <property type="match status" value="2"/>
</dbReference>
<comment type="subcellular location">
    <subcellularLocation>
        <location evidence="1">Membrane</location>
        <topology evidence="1">Multi-pass membrane protein</topology>
    </subcellularLocation>
</comment>
<dbReference type="InterPro" id="IPR051223">
    <property type="entry name" value="Polycystin"/>
</dbReference>
<dbReference type="SUPFAM" id="SSF57424">
    <property type="entry name" value="LDL receptor-like module"/>
    <property type="match status" value="4"/>
</dbReference>
<dbReference type="SMART" id="SM00181">
    <property type="entry name" value="EGF"/>
    <property type="match status" value="2"/>
</dbReference>
<keyword evidence="3 11" id="KW-0812">Transmembrane</keyword>
<feature type="disulfide bond" evidence="10">
    <location>
        <begin position="834"/>
        <end position="846"/>
    </location>
</feature>
<evidence type="ECO:0000256" key="11">
    <source>
        <dbReference type="SAM" id="Phobius"/>
    </source>
</evidence>
<protein>
    <recommendedName>
        <fullName evidence="12">EGF-like domain-containing protein</fullName>
    </recommendedName>
</protein>
<evidence type="ECO:0000256" key="9">
    <source>
        <dbReference type="PROSITE-ProRule" id="PRU00076"/>
    </source>
</evidence>
<dbReference type="Proteomes" id="UP000663832">
    <property type="component" value="Unassembled WGS sequence"/>
</dbReference>
<evidence type="ECO:0000256" key="7">
    <source>
        <dbReference type="ARBA" id="ARBA00023180"/>
    </source>
</evidence>
<dbReference type="SUPFAM" id="SSF57196">
    <property type="entry name" value="EGF/Laminin"/>
    <property type="match status" value="2"/>
</dbReference>
<evidence type="ECO:0000313" key="13">
    <source>
        <dbReference type="EMBL" id="CAF1260753.1"/>
    </source>
</evidence>
<dbReference type="PANTHER" id="PTHR10877">
    <property type="entry name" value="POLYCYSTIN FAMILY MEMBER"/>
    <property type="match status" value="1"/>
</dbReference>
<feature type="transmembrane region" description="Helical" evidence="11">
    <location>
        <begin position="678"/>
        <end position="700"/>
    </location>
</feature>
<dbReference type="PANTHER" id="PTHR10877:SF194">
    <property type="entry name" value="LOCATION OF VULVA DEFECTIVE 1"/>
    <property type="match status" value="1"/>
</dbReference>
<dbReference type="InterPro" id="IPR013122">
    <property type="entry name" value="PKD1_2_channel"/>
</dbReference>
<dbReference type="Pfam" id="PF08016">
    <property type="entry name" value="PKD_channel"/>
    <property type="match status" value="1"/>
</dbReference>
<feature type="disulfide bond" evidence="10">
    <location>
        <begin position="898"/>
        <end position="916"/>
    </location>
</feature>
<evidence type="ECO:0000256" key="10">
    <source>
        <dbReference type="PROSITE-ProRule" id="PRU00124"/>
    </source>
</evidence>
<name>A0A815WIH1_9BILA</name>
<feature type="disulfide bond" evidence="10">
    <location>
        <begin position="1255"/>
        <end position="1270"/>
    </location>
</feature>
<comment type="similarity">
    <text evidence="2">Belongs to the polycystin family.</text>
</comment>
<dbReference type="PROSITE" id="PS00022">
    <property type="entry name" value="EGF_1"/>
    <property type="match status" value="2"/>
</dbReference>
<dbReference type="EMBL" id="CAJNOM010000718">
    <property type="protein sequence ID" value="CAF1549344.1"/>
    <property type="molecule type" value="Genomic_DNA"/>
</dbReference>
<feature type="disulfide bond" evidence="10">
    <location>
        <begin position="1356"/>
        <end position="1371"/>
    </location>
</feature>
<dbReference type="Gene3D" id="2.10.25.10">
    <property type="entry name" value="Laminin"/>
    <property type="match status" value="1"/>
</dbReference>
<dbReference type="InterPro" id="IPR046791">
    <property type="entry name" value="Polycystin_dom"/>
</dbReference>
<dbReference type="GO" id="GO:0050982">
    <property type="term" value="P:detection of mechanical stimulus"/>
    <property type="evidence" value="ECO:0007669"/>
    <property type="project" value="TreeGrafter"/>
</dbReference>